<feature type="region of interest" description="Disordered" evidence="1">
    <location>
        <begin position="1"/>
        <end position="55"/>
    </location>
</feature>
<reference evidence="2" key="1">
    <citation type="submission" date="2023-06" db="EMBL/GenBank/DDBJ databases">
        <title>Genome-scale phylogeny and comparative genomics of the fungal order Sordariales.</title>
        <authorList>
            <consortium name="Lawrence Berkeley National Laboratory"/>
            <person name="Hensen N."/>
            <person name="Bonometti L."/>
            <person name="Westerberg I."/>
            <person name="Brannstrom I.O."/>
            <person name="Guillou S."/>
            <person name="Cros-Aarteil S."/>
            <person name="Calhoun S."/>
            <person name="Haridas S."/>
            <person name="Kuo A."/>
            <person name="Mondo S."/>
            <person name="Pangilinan J."/>
            <person name="Riley R."/>
            <person name="Labutti K."/>
            <person name="Andreopoulos B."/>
            <person name="Lipzen A."/>
            <person name="Chen C."/>
            <person name="Yanf M."/>
            <person name="Daum C."/>
            <person name="Ng V."/>
            <person name="Clum A."/>
            <person name="Steindorff A."/>
            <person name="Ohm R."/>
            <person name="Martin F."/>
            <person name="Silar P."/>
            <person name="Natvig D."/>
            <person name="Lalanne C."/>
            <person name="Gautier V."/>
            <person name="Ament-Velasquez S.L."/>
            <person name="Kruys A."/>
            <person name="Hutchinson M.I."/>
            <person name="Powell A.J."/>
            <person name="Barry K."/>
            <person name="Miller A.N."/>
            <person name="Grigoriev I.V."/>
            <person name="Debuchy R."/>
            <person name="Gladieux P."/>
            <person name="Thoren M.H."/>
            <person name="Johannesson H."/>
        </authorList>
    </citation>
    <scope>NUCLEOTIDE SEQUENCE</scope>
    <source>
        <strain evidence="2">8032-3</strain>
    </source>
</reference>
<accession>A0AAJ0BR55</accession>
<evidence type="ECO:0008006" key="4">
    <source>
        <dbReference type="Google" id="ProtNLM"/>
    </source>
</evidence>
<dbReference type="Proteomes" id="UP001244011">
    <property type="component" value="Unassembled WGS sequence"/>
</dbReference>
<name>A0AAJ0BR55_9PEZI</name>
<evidence type="ECO:0000313" key="3">
    <source>
        <dbReference type="Proteomes" id="UP001244011"/>
    </source>
</evidence>
<sequence length="106" mass="11615">MRGWDKRITPFVQPKPTTLPFSKASQSPGSATRRLKSRVSAHSSKSTQTCGRPDRLNVYGSLPPLRGVMDRIVYWLLAGLDGMSSREDTAGGVFVLGVTNRPNLLD</sequence>
<gene>
    <name evidence="2" type="ORF">QBC33DRAFT_564333</name>
</gene>
<dbReference type="RefSeq" id="XP_060278096.1">
    <property type="nucleotide sequence ID" value="XM_060430367.1"/>
</dbReference>
<evidence type="ECO:0000256" key="1">
    <source>
        <dbReference type="SAM" id="MobiDB-lite"/>
    </source>
</evidence>
<dbReference type="GeneID" id="85313554"/>
<feature type="compositionally biased region" description="Polar residues" evidence="1">
    <location>
        <begin position="15"/>
        <end position="30"/>
    </location>
</feature>
<dbReference type="EMBL" id="MU839048">
    <property type="protein sequence ID" value="KAK1761883.1"/>
    <property type="molecule type" value="Genomic_DNA"/>
</dbReference>
<keyword evidence="3" id="KW-1185">Reference proteome</keyword>
<evidence type="ECO:0000313" key="2">
    <source>
        <dbReference type="EMBL" id="KAK1761883.1"/>
    </source>
</evidence>
<comment type="caution">
    <text evidence="2">The sequence shown here is derived from an EMBL/GenBank/DDBJ whole genome shotgun (WGS) entry which is preliminary data.</text>
</comment>
<protein>
    <recommendedName>
        <fullName evidence="4">ATPase AAA-type core domain-containing protein</fullName>
    </recommendedName>
</protein>
<organism evidence="2 3">
    <name type="scientific">Phialemonium atrogriseum</name>
    <dbReference type="NCBI Taxonomy" id="1093897"/>
    <lineage>
        <taxon>Eukaryota</taxon>
        <taxon>Fungi</taxon>
        <taxon>Dikarya</taxon>
        <taxon>Ascomycota</taxon>
        <taxon>Pezizomycotina</taxon>
        <taxon>Sordariomycetes</taxon>
        <taxon>Sordariomycetidae</taxon>
        <taxon>Cephalothecales</taxon>
        <taxon>Cephalothecaceae</taxon>
        <taxon>Phialemonium</taxon>
    </lineage>
</organism>
<proteinExistence type="predicted"/>
<feature type="compositionally biased region" description="Polar residues" evidence="1">
    <location>
        <begin position="40"/>
        <end position="50"/>
    </location>
</feature>
<dbReference type="AlphaFoldDB" id="A0AAJ0BR55"/>